<dbReference type="Pfam" id="PF13503">
    <property type="entry name" value="DUF4123"/>
    <property type="match status" value="1"/>
</dbReference>
<dbReference type="EMBL" id="JAYFSJ010000004">
    <property type="protein sequence ID" value="MEN7430395.1"/>
    <property type="molecule type" value="Genomic_DNA"/>
</dbReference>
<evidence type="ECO:0000313" key="2">
    <source>
        <dbReference type="EMBL" id="MEN7430395.1"/>
    </source>
</evidence>
<accession>A0ABV0CGU6</accession>
<keyword evidence="3" id="KW-1185">Reference proteome</keyword>
<proteinExistence type="predicted"/>
<dbReference type="Proteomes" id="UP001405405">
    <property type="component" value="Unassembled WGS sequence"/>
</dbReference>
<name>A0ABV0CGU6_9NEIS</name>
<reference evidence="2 3" key="1">
    <citation type="submission" date="2023-12" db="EMBL/GenBank/DDBJ databases">
        <title>Chromobacterium sp. strain TRC.1.1.SA producing antimicrobial pigment.</title>
        <authorList>
            <person name="Verma N."/>
            <person name="Choksket S."/>
            <person name="Pinnaka A.K."/>
            <person name="Korpole S."/>
        </authorList>
    </citation>
    <scope>NUCLEOTIDE SEQUENCE [LARGE SCALE GENOMIC DNA]</scope>
    <source>
        <strain evidence="2 3">TRC1.1.SA</strain>
    </source>
</reference>
<gene>
    <name evidence="2" type="ORF">VA599_06525</name>
</gene>
<protein>
    <submittedName>
        <fullName evidence="2">DUF4123 domain-containing protein</fullName>
    </submittedName>
</protein>
<feature type="domain" description="DUF4123" evidence="1">
    <location>
        <begin position="7"/>
        <end position="130"/>
    </location>
</feature>
<evidence type="ECO:0000259" key="1">
    <source>
        <dbReference type="Pfam" id="PF13503"/>
    </source>
</evidence>
<organism evidence="2 3">
    <name type="scientific">Chromobacterium indicum</name>
    <dbReference type="NCBI Taxonomy" id="3110228"/>
    <lineage>
        <taxon>Bacteria</taxon>
        <taxon>Pseudomonadati</taxon>
        <taxon>Pseudomonadota</taxon>
        <taxon>Betaproteobacteria</taxon>
        <taxon>Neisseriales</taxon>
        <taxon>Chromobacteriaceae</taxon>
        <taxon>Chromobacterium</taxon>
    </lineage>
</organism>
<comment type="caution">
    <text evidence="2">The sequence shown here is derived from an EMBL/GenBank/DDBJ whole genome shotgun (WGS) entry which is preliminary data.</text>
</comment>
<sequence length="242" mass="27784">MPTDLLCYALLDHSFIPDKSLTSQLNGLLHWRSLYEEAGGDADISPLLCGMESKSTDQWRQQISTLLEISKGQPMLSLWHSSLDFESIYQHFVSYTDVKLLPEKLIYLLRYADTRTLPSLLSALNEKQHSQFMGPFEQLTYFDRAGNISAVSNIPTNQTNRKALALDADQFSQMWNDSIPDQIISQLNMPDGHSWHMISPSEQYEQLLQLCRQAEQEGLVEPMEKEIFCKQALWEKVPISNR</sequence>
<dbReference type="InterPro" id="IPR025391">
    <property type="entry name" value="DUF4123"/>
</dbReference>
<evidence type="ECO:0000313" key="3">
    <source>
        <dbReference type="Proteomes" id="UP001405405"/>
    </source>
</evidence>
<dbReference type="RefSeq" id="WP_346788011.1">
    <property type="nucleotide sequence ID" value="NZ_JAYFSJ010000004.1"/>
</dbReference>